<dbReference type="Proteomes" id="UP001170954">
    <property type="component" value="Unassembled WGS sequence"/>
</dbReference>
<feature type="domain" description="N-terminal" evidence="1">
    <location>
        <begin position="10"/>
        <end position="112"/>
    </location>
</feature>
<protein>
    <submittedName>
        <fullName evidence="3">DUF1738 domain-containing protein</fullName>
    </submittedName>
</protein>
<dbReference type="Pfam" id="PF08401">
    <property type="entry name" value="ArdcN"/>
    <property type="match status" value="1"/>
</dbReference>
<keyword evidence="4" id="KW-1185">Reference proteome</keyword>
<dbReference type="EMBL" id="JACAGK010000062">
    <property type="protein sequence ID" value="MDM1049921.1"/>
    <property type="molecule type" value="Genomic_DNA"/>
</dbReference>
<gene>
    <name evidence="3" type="ORF">HX018_16905</name>
</gene>
<reference evidence="3" key="1">
    <citation type="submission" date="2020-06" db="EMBL/GenBank/DDBJ databases">
        <authorList>
            <person name="Dong N."/>
        </authorList>
    </citation>
    <scope>NUCLEOTIDE SEQUENCE</scope>
    <source>
        <strain evidence="3">R1692</strain>
    </source>
</reference>
<dbReference type="InterPro" id="IPR041459">
    <property type="entry name" value="MPTase-PolyVal"/>
</dbReference>
<proteinExistence type="predicted"/>
<evidence type="ECO:0000313" key="3">
    <source>
        <dbReference type="EMBL" id="MDM1049921.1"/>
    </source>
</evidence>
<comment type="caution">
    <text evidence="3">The sequence shown here is derived from an EMBL/GenBank/DDBJ whole genome shotgun (WGS) entry which is preliminary data.</text>
</comment>
<dbReference type="RefSeq" id="WP_185216441.1">
    <property type="nucleotide sequence ID" value="NZ_JACAGK010000062.1"/>
</dbReference>
<evidence type="ECO:0000313" key="4">
    <source>
        <dbReference type="Proteomes" id="UP001170954"/>
    </source>
</evidence>
<feature type="domain" description="Polyvalent protein metallopeptidase" evidence="2">
    <location>
        <begin position="163"/>
        <end position="287"/>
    </location>
</feature>
<reference evidence="3" key="2">
    <citation type="journal article" date="2022" name="Sci. Total Environ.">
        <title>Prevalence, transmission, and molecular epidemiology of tet(X)-positive bacteria among humans, animals, and environmental niches in China: An epidemiological, and genomic-based study.</title>
        <authorList>
            <person name="Dong N."/>
            <person name="Zeng Y."/>
            <person name="Cai C."/>
            <person name="Sun C."/>
            <person name="Lu J."/>
            <person name="Liu C."/>
            <person name="Zhou H."/>
            <person name="Sun Q."/>
            <person name="Shu L."/>
            <person name="Wang H."/>
            <person name="Wang Y."/>
            <person name="Wang S."/>
            <person name="Wu C."/>
            <person name="Chan E.W."/>
            <person name="Chen G."/>
            <person name="Shen Z."/>
            <person name="Chen S."/>
            <person name="Zhang R."/>
        </authorList>
    </citation>
    <scope>NUCLEOTIDE SEQUENCE</scope>
    <source>
        <strain evidence="3">R1692</strain>
    </source>
</reference>
<evidence type="ECO:0000259" key="1">
    <source>
        <dbReference type="Pfam" id="PF08401"/>
    </source>
</evidence>
<name>A0ABT7NS18_9SPHI</name>
<dbReference type="InterPro" id="IPR013610">
    <property type="entry name" value="ArdC_N"/>
</dbReference>
<evidence type="ECO:0000259" key="2">
    <source>
        <dbReference type="Pfam" id="PF18818"/>
    </source>
</evidence>
<sequence length="410" mass="46233">MKMSSKNSKSLHEIVAANIIEKLEEGTAPWQKPWNDNGSAFELPYNAITGNRYKGINSLSLLSADREDPRWLTFNQASANGWKVRKGEKATLIQFVKTNELVSKRDEQGRPILDEQGKPVKVRVGLDRAIISTAWVFNAGQIDGIAPLVKPDVKQLQWNPLQRAEDLVVASGADITHKAGDRAYYSPKYDSITMPMRAQFDAPDKYYATLLHELGHWTGHKDRLDRSLINRFGTEGYAREELRAEIASMLIGQELHIGHDPGQHVAYVDRWIQILRDTPFEIHAAAADAEKILNYLLAFERKREIKAAADVAVEEHTVTQPQKAKEAVLSMGDEIAYNNTVYRVQGHLKHGRMRLEDLTTGNVFSLSKTDRLYNSLLQAKQHPEAVKVGEDLRHPAHTEMEAVAAYGIRR</sequence>
<accession>A0ABT7NS18</accession>
<organism evidence="3 4">
    <name type="scientific">Sphingobacterium hotanense</name>
    <dbReference type="NCBI Taxonomy" id="649196"/>
    <lineage>
        <taxon>Bacteria</taxon>
        <taxon>Pseudomonadati</taxon>
        <taxon>Bacteroidota</taxon>
        <taxon>Sphingobacteriia</taxon>
        <taxon>Sphingobacteriales</taxon>
        <taxon>Sphingobacteriaceae</taxon>
        <taxon>Sphingobacterium</taxon>
    </lineage>
</organism>
<dbReference type="Pfam" id="PF18818">
    <property type="entry name" value="MPTase-PolyVal"/>
    <property type="match status" value="1"/>
</dbReference>